<dbReference type="EC" id="2.8.2.-" evidence="9"/>
<evidence type="ECO:0000256" key="8">
    <source>
        <dbReference type="ARBA" id="ARBA00023180"/>
    </source>
</evidence>
<reference evidence="11" key="1">
    <citation type="submission" date="2025-08" db="UniProtKB">
        <authorList>
            <consortium name="RefSeq"/>
        </authorList>
    </citation>
    <scope>IDENTIFICATION</scope>
    <source>
        <tissue evidence="11">Testes</tissue>
    </source>
</reference>
<keyword evidence="8 9" id="KW-0325">Glycoprotein</keyword>
<evidence type="ECO:0000313" key="10">
    <source>
        <dbReference type="Proteomes" id="UP000694865"/>
    </source>
</evidence>
<protein>
    <recommendedName>
        <fullName evidence="9">Carbohydrate sulfotransferase</fullName>
        <ecNumber evidence="9">2.8.2.-</ecNumber>
    </recommendedName>
</protein>
<keyword evidence="9" id="KW-0119">Carbohydrate metabolism</keyword>
<dbReference type="PANTHER" id="PTHR12137">
    <property type="entry name" value="CARBOHYDRATE SULFOTRANSFERASE"/>
    <property type="match status" value="1"/>
</dbReference>
<evidence type="ECO:0000256" key="1">
    <source>
        <dbReference type="ARBA" id="ARBA00004323"/>
    </source>
</evidence>
<evidence type="ECO:0000256" key="5">
    <source>
        <dbReference type="ARBA" id="ARBA00022989"/>
    </source>
</evidence>
<sequence length="333" mass="38542">MEYLDKDGPFILHSLGVDNIVRFPAMLERKGNVKLHDTIQTLPRSHTIMKSSKLTIEVWKQSQPSVAERGPGYLISGQKHTVETYNSLLSNEERINVAKDGCLRNNIKTRSTAQSVVSMEYKFIFQLIPKVGSKFWKELFDGVAQKCGKMQGVIHCANRSLTEYTRVLFVRHPLERLVSCYYDKFHILSKPSLFFENLYGDTILKIRNSDPENNHTQNEFGRLNVTFKEFVQLVISNGLNRMPKSEHWLPQYLITSICNGNLNFIGHMEHLDQDGPFVLHLLGVDNLLKFPAMHQRKGNDKLIETIKTLPKHLMEQIVEYYRLDFEILGYNRS</sequence>
<dbReference type="Pfam" id="PF03567">
    <property type="entry name" value="Sulfotransfer_2"/>
    <property type="match status" value="1"/>
</dbReference>
<organism evidence="10 11">
    <name type="scientific">Saccoglossus kowalevskii</name>
    <name type="common">Acorn worm</name>
    <dbReference type="NCBI Taxonomy" id="10224"/>
    <lineage>
        <taxon>Eukaryota</taxon>
        <taxon>Metazoa</taxon>
        <taxon>Hemichordata</taxon>
        <taxon>Enteropneusta</taxon>
        <taxon>Harrimaniidae</taxon>
        <taxon>Saccoglossus</taxon>
    </lineage>
</organism>
<dbReference type="InterPro" id="IPR018011">
    <property type="entry name" value="Carb_sulfotrans_8-10"/>
</dbReference>
<keyword evidence="5" id="KW-1133">Transmembrane helix</keyword>
<evidence type="ECO:0000256" key="2">
    <source>
        <dbReference type="ARBA" id="ARBA00006339"/>
    </source>
</evidence>
<comment type="similarity">
    <text evidence="2 9">Belongs to the sulfotransferase 2 family.</text>
</comment>
<evidence type="ECO:0000256" key="7">
    <source>
        <dbReference type="ARBA" id="ARBA00023136"/>
    </source>
</evidence>
<dbReference type="InterPro" id="IPR005331">
    <property type="entry name" value="Sulfotransferase"/>
</dbReference>
<keyword evidence="9" id="KW-0735">Signal-anchor</keyword>
<dbReference type="PANTHER" id="PTHR12137:SF54">
    <property type="entry name" value="CARBOHYDRATE SULFOTRANSFERASE"/>
    <property type="match status" value="1"/>
</dbReference>
<evidence type="ECO:0000256" key="9">
    <source>
        <dbReference type="RuleBase" id="RU364020"/>
    </source>
</evidence>
<comment type="subcellular location">
    <subcellularLocation>
        <location evidence="1 9">Golgi apparatus membrane</location>
        <topology evidence="1 9">Single-pass type II membrane protein</topology>
    </subcellularLocation>
</comment>
<keyword evidence="3 9" id="KW-0808">Transferase</keyword>
<keyword evidence="4" id="KW-0812">Transmembrane</keyword>
<keyword evidence="7" id="KW-0472">Membrane</keyword>
<dbReference type="RefSeq" id="XP_006825520.1">
    <property type="nucleotide sequence ID" value="XM_006825457.1"/>
</dbReference>
<proteinExistence type="inferred from homology"/>
<dbReference type="GeneID" id="102810264"/>
<evidence type="ECO:0000256" key="6">
    <source>
        <dbReference type="ARBA" id="ARBA00023034"/>
    </source>
</evidence>
<name>A0ABM0MZS9_SACKO</name>
<gene>
    <name evidence="11" type="primary">LOC102810264</name>
</gene>
<keyword evidence="10" id="KW-1185">Reference proteome</keyword>
<evidence type="ECO:0000256" key="3">
    <source>
        <dbReference type="ARBA" id="ARBA00022679"/>
    </source>
</evidence>
<keyword evidence="6 9" id="KW-0333">Golgi apparatus</keyword>
<dbReference type="Proteomes" id="UP000694865">
    <property type="component" value="Unplaced"/>
</dbReference>
<evidence type="ECO:0000313" key="11">
    <source>
        <dbReference type="RefSeq" id="XP_006825520.1"/>
    </source>
</evidence>
<accession>A0ABM0MZS9</accession>
<evidence type="ECO:0000256" key="4">
    <source>
        <dbReference type="ARBA" id="ARBA00022692"/>
    </source>
</evidence>